<proteinExistence type="predicted"/>
<evidence type="ECO:0000256" key="1">
    <source>
        <dbReference type="SAM" id="Phobius"/>
    </source>
</evidence>
<dbReference type="Gene3D" id="1.10.530.10">
    <property type="match status" value="1"/>
</dbReference>
<gene>
    <name evidence="3" type="ordered locus">FsymDg_1276</name>
</gene>
<reference evidence="3 4" key="1">
    <citation type="submission" date="2011-05" db="EMBL/GenBank/DDBJ databases">
        <title>Complete sequence of chromosome of Frankia symbiont of Datisca glomerata.</title>
        <authorList>
            <consortium name="US DOE Joint Genome Institute"/>
            <person name="Lucas S."/>
            <person name="Han J."/>
            <person name="Lapidus A."/>
            <person name="Cheng J.-F."/>
            <person name="Goodwin L."/>
            <person name="Pitluck S."/>
            <person name="Peters L."/>
            <person name="Mikhailova N."/>
            <person name="Chertkov O."/>
            <person name="Teshima H."/>
            <person name="Han C."/>
            <person name="Tapia R."/>
            <person name="Land M."/>
            <person name="Hauser L."/>
            <person name="Kyrpides N."/>
            <person name="Ivanova N."/>
            <person name="Pagani I."/>
            <person name="Berry A."/>
            <person name="Pawlowski K."/>
            <person name="Persson T."/>
            <person name="Vanden Heuvel B."/>
            <person name="Benson D."/>
            <person name="Woyke T."/>
        </authorList>
    </citation>
    <scope>NUCLEOTIDE SEQUENCE [LARGE SCALE GENOMIC DNA]</scope>
    <source>
        <strain evidence="4">4085684</strain>
    </source>
</reference>
<evidence type="ECO:0000259" key="2">
    <source>
        <dbReference type="Pfam" id="PF01464"/>
    </source>
</evidence>
<evidence type="ECO:0000313" key="3">
    <source>
        <dbReference type="EMBL" id="AEH08761.1"/>
    </source>
</evidence>
<dbReference type="STRING" id="656024.FsymDg_1276"/>
<dbReference type="KEGG" id="fsy:FsymDg_1276"/>
<dbReference type="EMBL" id="CP002801">
    <property type="protein sequence ID" value="AEH08761.1"/>
    <property type="molecule type" value="Genomic_DNA"/>
</dbReference>
<accession>F8B0D5</accession>
<feature type="transmembrane region" description="Helical" evidence="1">
    <location>
        <begin position="31"/>
        <end position="52"/>
    </location>
</feature>
<evidence type="ECO:0000313" key="4">
    <source>
        <dbReference type="Proteomes" id="UP000001549"/>
    </source>
</evidence>
<dbReference type="eggNOG" id="COG0741">
    <property type="taxonomic scope" value="Bacteria"/>
</dbReference>
<feature type="transmembrane region" description="Helical" evidence="1">
    <location>
        <begin position="6"/>
        <end position="24"/>
    </location>
</feature>
<dbReference type="HOGENOM" id="CLU_106227_0_0_11"/>
<feature type="domain" description="Transglycosylase SLT" evidence="2">
    <location>
        <begin position="83"/>
        <end position="190"/>
    </location>
</feature>
<dbReference type="InterPro" id="IPR008258">
    <property type="entry name" value="Transglycosylase_SLT_dom_1"/>
</dbReference>
<dbReference type="AlphaFoldDB" id="F8B0D5"/>
<dbReference type="Proteomes" id="UP000001549">
    <property type="component" value="Chromosome"/>
</dbReference>
<dbReference type="PANTHER" id="PTHR37423">
    <property type="entry name" value="SOLUBLE LYTIC MUREIN TRANSGLYCOSYLASE-RELATED"/>
    <property type="match status" value="1"/>
</dbReference>
<dbReference type="PANTHER" id="PTHR37423:SF2">
    <property type="entry name" value="MEMBRANE-BOUND LYTIC MUREIN TRANSGLYCOSYLASE C"/>
    <property type="match status" value="1"/>
</dbReference>
<name>F8B0D5_9ACTN</name>
<keyword evidence="1" id="KW-1133">Transmembrane helix</keyword>
<dbReference type="InterPro" id="IPR023346">
    <property type="entry name" value="Lysozyme-like_dom_sf"/>
</dbReference>
<dbReference type="Pfam" id="PF01464">
    <property type="entry name" value="SLT"/>
    <property type="match status" value="1"/>
</dbReference>
<dbReference type="RefSeq" id="WP_013872735.1">
    <property type="nucleotide sequence ID" value="NC_015656.1"/>
</dbReference>
<sequence length="217" mass="21887" precursor="true">MTGLPHGGWTVVALAAGLLLALWLRRLVAAGLLAAALAVALAVVAGLVPALLPGPPAGGPLAPGAPVPAAYRPWITRAGSLCPEITPALLAAQLSQESGFNPRAVSVAGAQGIAQFMPSTWRTWATDGDGDGVASVWNPADAITAQGRFMCHLAAAAREQQAAGRVRGDVTALALAGYNAGFARVQGAGGIPAIAETRAYVSRITALTPSYTDPARL</sequence>
<organism evidence="3 4">
    <name type="scientific">Candidatus Protofrankia datiscae</name>
    <dbReference type="NCBI Taxonomy" id="2716812"/>
    <lineage>
        <taxon>Bacteria</taxon>
        <taxon>Bacillati</taxon>
        <taxon>Actinomycetota</taxon>
        <taxon>Actinomycetes</taxon>
        <taxon>Frankiales</taxon>
        <taxon>Frankiaceae</taxon>
        <taxon>Protofrankia</taxon>
    </lineage>
</organism>
<protein>
    <submittedName>
        <fullName evidence="3">Lytic transglycosylase catalytic</fullName>
    </submittedName>
</protein>
<dbReference type="SUPFAM" id="SSF53955">
    <property type="entry name" value="Lysozyme-like"/>
    <property type="match status" value="1"/>
</dbReference>
<keyword evidence="1" id="KW-0812">Transmembrane</keyword>
<keyword evidence="4" id="KW-1185">Reference proteome</keyword>
<dbReference type="CDD" id="cd13399">
    <property type="entry name" value="Slt35-like"/>
    <property type="match status" value="1"/>
</dbReference>
<keyword evidence="1" id="KW-0472">Membrane</keyword>